<sequence length="430" mass="49920">MKGIKFTNRCVFAGIGTFLVFVSLFLLFPSPFRPHSESERTVRIIKRDINQMYHQNESSGPFLAIDWKEYVSGAALLRNPSVACDKDTELLVGVISLPEDVELRRQIRRTWGAKSRYNPGRTKVFFFLGRSENMSHRMELELYDDIVLIDYDEGYYNLSMKTFALMKYHQDYCSQARCILKIDTDVVANLAGLEKLCRQSGETPLITGGGTHLWAKVMRNDSNKYYVPHYVYNSELYPPYAEGPAYLLSGPNVSLLLLDALRKTPFHHSENFRRLPEDVIFNGIARAIAEISLRRNDGFTIHKNEDFGFWCPPNQSPLPLVYHGAEPLEDYWRIFRGLLIDSTLFNWMEELYDAYSFIDSNVSSLLQRERAPSFRSKSYKKFLGGRHHHKIRANPRKGPQRRTEHLNEVCKWCSPDRTSSKEPFESLWKD</sequence>
<evidence type="ECO:0000256" key="9">
    <source>
        <dbReference type="ARBA" id="ARBA00023136"/>
    </source>
</evidence>
<evidence type="ECO:0000256" key="4">
    <source>
        <dbReference type="ARBA" id="ARBA00022679"/>
    </source>
</evidence>
<keyword evidence="4" id="KW-0808">Transferase</keyword>
<keyword evidence="6" id="KW-0735">Signal-anchor</keyword>
<dbReference type="PANTHER" id="PTHR11214">
    <property type="entry name" value="BETA-1,3-N-ACETYLGLUCOSAMINYLTRANSFERASE"/>
    <property type="match status" value="1"/>
</dbReference>
<evidence type="ECO:0000256" key="8">
    <source>
        <dbReference type="ARBA" id="ARBA00023034"/>
    </source>
</evidence>
<keyword evidence="7" id="KW-1133">Transmembrane helix</keyword>
<accession>A0AA39I7Z8</accession>
<organism evidence="11 12">
    <name type="scientific">Steinernema hermaphroditum</name>
    <dbReference type="NCBI Taxonomy" id="289476"/>
    <lineage>
        <taxon>Eukaryota</taxon>
        <taxon>Metazoa</taxon>
        <taxon>Ecdysozoa</taxon>
        <taxon>Nematoda</taxon>
        <taxon>Chromadorea</taxon>
        <taxon>Rhabditida</taxon>
        <taxon>Tylenchina</taxon>
        <taxon>Panagrolaimomorpha</taxon>
        <taxon>Strongyloidoidea</taxon>
        <taxon>Steinernematidae</taxon>
        <taxon>Steinernema</taxon>
    </lineage>
</organism>
<dbReference type="Proteomes" id="UP001175271">
    <property type="component" value="Unassembled WGS sequence"/>
</dbReference>
<dbReference type="Gene3D" id="3.90.550.50">
    <property type="match status" value="1"/>
</dbReference>
<dbReference type="InterPro" id="IPR002659">
    <property type="entry name" value="Glyco_trans_31"/>
</dbReference>
<dbReference type="GO" id="GO:0006493">
    <property type="term" value="P:protein O-linked glycosylation"/>
    <property type="evidence" value="ECO:0007669"/>
    <property type="project" value="TreeGrafter"/>
</dbReference>
<evidence type="ECO:0000256" key="3">
    <source>
        <dbReference type="ARBA" id="ARBA00022676"/>
    </source>
</evidence>
<dbReference type="Pfam" id="PF01762">
    <property type="entry name" value="Galactosyl_T"/>
    <property type="match status" value="1"/>
</dbReference>
<evidence type="ECO:0000256" key="5">
    <source>
        <dbReference type="ARBA" id="ARBA00022692"/>
    </source>
</evidence>
<gene>
    <name evidence="11" type="ORF">QR680_013487</name>
</gene>
<keyword evidence="5" id="KW-0812">Transmembrane</keyword>
<evidence type="ECO:0000256" key="7">
    <source>
        <dbReference type="ARBA" id="ARBA00022989"/>
    </source>
</evidence>
<evidence type="ECO:0000256" key="1">
    <source>
        <dbReference type="ARBA" id="ARBA00004323"/>
    </source>
</evidence>
<keyword evidence="12" id="KW-1185">Reference proteome</keyword>
<proteinExistence type="inferred from homology"/>
<dbReference type="EC" id="2.4.1.-" evidence="10"/>
<evidence type="ECO:0000256" key="6">
    <source>
        <dbReference type="ARBA" id="ARBA00022968"/>
    </source>
</evidence>
<keyword evidence="9" id="KW-0472">Membrane</keyword>
<comment type="subcellular location">
    <subcellularLocation>
        <location evidence="1 10">Golgi apparatus membrane</location>
        <topology evidence="1 10">Single-pass type II membrane protein</topology>
    </subcellularLocation>
</comment>
<dbReference type="AlphaFoldDB" id="A0AA39I7Z8"/>
<name>A0AA39I7Z8_9BILA</name>
<protein>
    <recommendedName>
        <fullName evidence="10">Hexosyltransferase</fullName>
        <ecNumber evidence="10">2.4.1.-</ecNumber>
    </recommendedName>
</protein>
<keyword evidence="8 10" id="KW-0333">Golgi apparatus</keyword>
<keyword evidence="3 10" id="KW-0328">Glycosyltransferase</keyword>
<reference evidence="11" key="1">
    <citation type="submission" date="2023-06" db="EMBL/GenBank/DDBJ databases">
        <title>Genomic analysis of the entomopathogenic nematode Steinernema hermaphroditum.</title>
        <authorList>
            <person name="Schwarz E.M."/>
            <person name="Heppert J.K."/>
            <person name="Baniya A."/>
            <person name="Schwartz H.T."/>
            <person name="Tan C.-H."/>
            <person name="Antoshechkin I."/>
            <person name="Sternberg P.W."/>
            <person name="Goodrich-Blair H."/>
            <person name="Dillman A.R."/>
        </authorList>
    </citation>
    <scope>NUCLEOTIDE SEQUENCE</scope>
    <source>
        <strain evidence="11">PS9179</strain>
        <tissue evidence="11">Whole animal</tissue>
    </source>
</reference>
<dbReference type="GO" id="GO:0000139">
    <property type="term" value="C:Golgi membrane"/>
    <property type="evidence" value="ECO:0007669"/>
    <property type="project" value="UniProtKB-SubCell"/>
</dbReference>
<evidence type="ECO:0000256" key="10">
    <source>
        <dbReference type="RuleBase" id="RU363063"/>
    </source>
</evidence>
<evidence type="ECO:0000256" key="2">
    <source>
        <dbReference type="ARBA" id="ARBA00008661"/>
    </source>
</evidence>
<evidence type="ECO:0000313" key="12">
    <source>
        <dbReference type="Proteomes" id="UP001175271"/>
    </source>
</evidence>
<comment type="caution">
    <text evidence="11">The sequence shown here is derived from an EMBL/GenBank/DDBJ whole genome shotgun (WGS) entry which is preliminary data.</text>
</comment>
<dbReference type="EMBL" id="JAUCMV010000002">
    <property type="protein sequence ID" value="KAK0418303.1"/>
    <property type="molecule type" value="Genomic_DNA"/>
</dbReference>
<dbReference type="GO" id="GO:0016758">
    <property type="term" value="F:hexosyltransferase activity"/>
    <property type="evidence" value="ECO:0007669"/>
    <property type="project" value="InterPro"/>
</dbReference>
<dbReference type="PANTHER" id="PTHR11214:SF319">
    <property type="entry name" value="HEXOSYLTRANSFERASE"/>
    <property type="match status" value="1"/>
</dbReference>
<comment type="similarity">
    <text evidence="2 10">Belongs to the glycosyltransferase 31 family.</text>
</comment>
<evidence type="ECO:0000313" key="11">
    <source>
        <dbReference type="EMBL" id="KAK0418303.1"/>
    </source>
</evidence>